<reference evidence="2" key="2">
    <citation type="submission" date="2022-01" db="EMBL/GenBank/DDBJ databases">
        <authorList>
            <person name="Yamashiro T."/>
            <person name="Shiraishi A."/>
            <person name="Satake H."/>
            <person name="Nakayama K."/>
        </authorList>
    </citation>
    <scope>NUCLEOTIDE SEQUENCE</scope>
</reference>
<dbReference type="InterPro" id="IPR021109">
    <property type="entry name" value="Peptidase_aspartic_dom_sf"/>
</dbReference>
<sequence>MQLTLLQGIIIAEGEIDNLTLDQYLTLTQGNQALGVVKPKIGGNENFEIKSQFMQELREDTFSRNKNDDAHEHVEYCPPSKTAKQLEEICNFKQEGDEPLYQAWERYNDLLYKCLTHDIKSHQKGPIPDMTPAQALTAIQTMADHSQKYHDGSSSRNIDSSSNSEGIVAIVNKLDSLVYADKKAPLDNVITEPHEVSFVQEEGASINVISKSMFEHLKLVRLKKTDMLVKMADMTKRAPIGIVENVLVKIDKFLFPSNFVVIEMLNTHNETMILGRPFLATIHAEIDVFNKEIYLGIEDDRVTFDMDKKIHNFMTPVGKIYMINSIHNDEPPSHSNALSDKSSRFEKSDNLHNENNYIQERSSKKTSILKDDTNLPSTHFCKPVKQICNGILKVWSKCDPIMKTCNGGIEIYGINDEGVLKLWYCYLDGDRESIKRSGLSFPEFLLVKYGEAQEKELIWDNRYAEWCNENSSPDTHTSRLTSVQEDYKPRPKDYPFKDWLLTKVGHTEVGEPENCKKVQGDNTYWWHDQKSKEEERREIGVDIEGYDPPRSPICWAEVGDVQLTRPEITHETTEKIVQIQQRLQAARDQQRKSLVIPMKELRLDDKLNFVEEPLEIMDQEVKQLKQSRIPIIKENSTNGKCFSHPFPKSITQARSMSSSVWMVLSLCPSVSR</sequence>
<accession>A0ABQ5GY30</accession>
<feature type="compositionally biased region" description="Basic and acidic residues" evidence="1">
    <location>
        <begin position="341"/>
        <end position="350"/>
    </location>
</feature>
<dbReference type="EMBL" id="BQNB010019003">
    <property type="protein sequence ID" value="GJT80553.1"/>
    <property type="molecule type" value="Genomic_DNA"/>
</dbReference>
<dbReference type="PANTHER" id="PTHR33067">
    <property type="entry name" value="RNA-DIRECTED DNA POLYMERASE-RELATED"/>
    <property type="match status" value="1"/>
</dbReference>
<dbReference type="PANTHER" id="PTHR33067:SF35">
    <property type="entry name" value="ASPARTIC PEPTIDASE DDI1-TYPE DOMAIN-CONTAINING PROTEIN"/>
    <property type="match status" value="1"/>
</dbReference>
<evidence type="ECO:0000313" key="3">
    <source>
        <dbReference type="Proteomes" id="UP001151760"/>
    </source>
</evidence>
<dbReference type="CDD" id="cd00303">
    <property type="entry name" value="retropepsin_like"/>
    <property type="match status" value="1"/>
</dbReference>
<keyword evidence="3" id="KW-1185">Reference proteome</keyword>
<organism evidence="2 3">
    <name type="scientific">Tanacetum coccineum</name>
    <dbReference type="NCBI Taxonomy" id="301880"/>
    <lineage>
        <taxon>Eukaryota</taxon>
        <taxon>Viridiplantae</taxon>
        <taxon>Streptophyta</taxon>
        <taxon>Embryophyta</taxon>
        <taxon>Tracheophyta</taxon>
        <taxon>Spermatophyta</taxon>
        <taxon>Magnoliopsida</taxon>
        <taxon>eudicotyledons</taxon>
        <taxon>Gunneridae</taxon>
        <taxon>Pentapetalae</taxon>
        <taxon>asterids</taxon>
        <taxon>campanulids</taxon>
        <taxon>Asterales</taxon>
        <taxon>Asteraceae</taxon>
        <taxon>Asteroideae</taxon>
        <taxon>Anthemideae</taxon>
        <taxon>Anthemidinae</taxon>
        <taxon>Tanacetum</taxon>
    </lineage>
</organism>
<comment type="caution">
    <text evidence="2">The sequence shown here is derived from an EMBL/GenBank/DDBJ whole genome shotgun (WGS) entry which is preliminary data.</text>
</comment>
<evidence type="ECO:0000313" key="2">
    <source>
        <dbReference type="EMBL" id="GJT80553.1"/>
    </source>
</evidence>
<protein>
    <submittedName>
        <fullName evidence="2">Phospholipase-like protein</fullName>
    </submittedName>
</protein>
<dbReference type="Gene3D" id="2.40.70.10">
    <property type="entry name" value="Acid Proteases"/>
    <property type="match status" value="1"/>
</dbReference>
<name>A0ABQ5GY30_9ASTR</name>
<evidence type="ECO:0000256" key="1">
    <source>
        <dbReference type="SAM" id="MobiDB-lite"/>
    </source>
</evidence>
<proteinExistence type="predicted"/>
<gene>
    <name evidence="2" type="ORF">Tco_1054895</name>
</gene>
<dbReference type="Proteomes" id="UP001151760">
    <property type="component" value="Unassembled WGS sequence"/>
</dbReference>
<feature type="region of interest" description="Disordered" evidence="1">
    <location>
        <begin position="331"/>
        <end position="350"/>
    </location>
</feature>
<reference evidence="2" key="1">
    <citation type="journal article" date="2022" name="Int. J. Mol. Sci.">
        <title>Draft Genome of Tanacetum Coccineum: Genomic Comparison of Closely Related Tanacetum-Family Plants.</title>
        <authorList>
            <person name="Yamashiro T."/>
            <person name="Shiraishi A."/>
            <person name="Nakayama K."/>
            <person name="Satake H."/>
        </authorList>
    </citation>
    <scope>NUCLEOTIDE SEQUENCE</scope>
</reference>